<dbReference type="AlphaFoldDB" id="A0A0A9EHY1"/>
<dbReference type="EMBL" id="GBRH01202268">
    <property type="protein sequence ID" value="JAD95627.1"/>
    <property type="molecule type" value="Transcribed_RNA"/>
</dbReference>
<reference evidence="1" key="2">
    <citation type="journal article" date="2015" name="Data Brief">
        <title>Shoot transcriptome of the giant reed, Arundo donax.</title>
        <authorList>
            <person name="Barrero R.A."/>
            <person name="Guerrero F.D."/>
            <person name="Moolhuijzen P."/>
            <person name="Goolsby J.A."/>
            <person name="Tidwell J."/>
            <person name="Bellgard S.E."/>
            <person name="Bellgard M.I."/>
        </authorList>
    </citation>
    <scope>NUCLEOTIDE SEQUENCE</scope>
    <source>
        <tissue evidence="1">Shoot tissue taken approximately 20 cm above the soil surface</tissue>
    </source>
</reference>
<organism evidence="1">
    <name type="scientific">Arundo donax</name>
    <name type="common">Giant reed</name>
    <name type="synonym">Donax arundinaceus</name>
    <dbReference type="NCBI Taxonomy" id="35708"/>
    <lineage>
        <taxon>Eukaryota</taxon>
        <taxon>Viridiplantae</taxon>
        <taxon>Streptophyta</taxon>
        <taxon>Embryophyta</taxon>
        <taxon>Tracheophyta</taxon>
        <taxon>Spermatophyta</taxon>
        <taxon>Magnoliopsida</taxon>
        <taxon>Liliopsida</taxon>
        <taxon>Poales</taxon>
        <taxon>Poaceae</taxon>
        <taxon>PACMAD clade</taxon>
        <taxon>Arundinoideae</taxon>
        <taxon>Arundineae</taxon>
        <taxon>Arundo</taxon>
    </lineage>
</organism>
<proteinExistence type="predicted"/>
<evidence type="ECO:0000313" key="1">
    <source>
        <dbReference type="EMBL" id="JAD95627.1"/>
    </source>
</evidence>
<accession>A0A0A9EHY1</accession>
<sequence>MGNQSFPYRRRLFLSRQWTSLVRSELFIILWKLNHENSSRNMQLLVLLSKIMSTYYCCFYGSGRLVITLT</sequence>
<protein>
    <submittedName>
        <fullName evidence="1">Uncharacterized protein</fullName>
    </submittedName>
</protein>
<name>A0A0A9EHY1_ARUDO</name>
<reference evidence="1" key="1">
    <citation type="submission" date="2014-09" db="EMBL/GenBank/DDBJ databases">
        <authorList>
            <person name="Magalhaes I.L.F."/>
            <person name="Oliveira U."/>
            <person name="Santos F.R."/>
            <person name="Vidigal T.H.D.A."/>
            <person name="Brescovit A.D."/>
            <person name="Santos A.J."/>
        </authorList>
    </citation>
    <scope>NUCLEOTIDE SEQUENCE</scope>
    <source>
        <tissue evidence="1">Shoot tissue taken approximately 20 cm above the soil surface</tissue>
    </source>
</reference>